<protein>
    <submittedName>
        <fullName evidence="8">Outer membrane transport energization protein TonB</fullName>
    </submittedName>
</protein>
<dbReference type="SUPFAM" id="SSF74653">
    <property type="entry name" value="TolA/TonB C-terminal domain"/>
    <property type="match status" value="1"/>
</dbReference>
<evidence type="ECO:0000256" key="2">
    <source>
        <dbReference type="ARBA" id="ARBA00022692"/>
    </source>
</evidence>
<dbReference type="AlphaFoldDB" id="A0A1G5QG21"/>
<keyword evidence="3" id="KW-1133">Transmembrane helix</keyword>
<dbReference type="NCBIfam" id="TIGR01352">
    <property type="entry name" value="tonB_Cterm"/>
    <property type="match status" value="1"/>
</dbReference>
<evidence type="ECO:0000256" key="6">
    <source>
        <dbReference type="SAM" id="SignalP"/>
    </source>
</evidence>
<dbReference type="Proteomes" id="UP000198767">
    <property type="component" value="Unassembled WGS sequence"/>
</dbReference>
<dbReference type="STRING" id="1156985.SAMN04488118_104161"/>
<feature type="domain" description="TonB C-terminal" evidence="7">
    <location>
        <begin position="217"/>
        <end position="304"/>
    </location>
</feature>
<feature type="region of interest" description="Disordered" evidence="5">
    <location>
        <begin position="83"/>
        <end position="104"/>
    </location>
</feature>
<dbReference type="Gene3D" id="3.30.1150.10">
    <property type="match status" value="1"/>
</dbReference>
<feature type="region of interest" description="Disordered" evidence="5">
    <location>
        <begin position="119"/>
        <end position="221"/>
    </location>
</feature>
<dbReference type="GO" id="GO:0055085">
    <property type="term" value="P:transmembrane transport"/>
    <property type="evidence" value="ECO:0007669"/>
    <property type="project" value="InterPro"/>
</dbReference>
<evidence type="ECO:0000256" key="3">
    <source>
        <dbReference type="ARBA" id="ARBA00022989"/>
    </source>
</evidence>
<comment type="subcellular location">
    <subcellularLocation>
        <location evidence="1">Membrane</location>
        <topology evidence="1">Single-pass membrane protein</topology>
    </subcellularLocation>
</comment>
<evidence type="ECO:0000256" key="1">
    <source>
        <dbReference type="ARBA" id="ARBA00004167"/>
    </source>
</evidence>
<feature type="signal peptide" evidence="6">
    <location>
        <begin position="1"/>
        <end position="21"/>
    </location>
</feature>
<sequence>MIAKSRLMAALCGLGALSLHAAPTLYSAGEDTPDLQGSTAEISQAAIGSTFADMVAGEHAPVSPTHTAHSQTPHITQPVAAQTTQALRPATQQTAPTAPPAQTLTAKTTPALKPIVQQAAAPKPVQPTSSVKPNAQPPARPVAALTPIPQPKPQQKPAQQPRTKTPPKPQDAQEKPRPAKPAGNAPKTARKGTSDGTVAAKGANTNLHKSTGTNAGNAPIDSYKGKVLRKIRRAKGGRVNARGKTLVSLTIAPNGQLATLRIARSSGSKKLDAIALQRVRRAAPFATPPGGNSLKFSVNVSAGG</sequence>
<feature type="chain" id="PRO_5011706388" evidence="6">
    <location>
        <begin position="22"/>
        <end position="304"/>
    </location>
</feature>
<evidence type="ECO:0000256" key="5">
    <source>
        <dbReference type="SAM" id="MobiDB-lite"/>
    </source>
</evidence>
<keyword evidence="4" id="KW-0472">Membrane</keyword>
<keyword evidence="9" id="KW-1185">Reference proteome</keyword>
<keyword evidence="6" id="KW-0732">Signal</keyword>
<evidence type="ECO:0000256" key="4">
    <source>
        <dbReference type="ARBA" id="ARBA00023136"/>
    </source>
</evidence>
<dbReference type="PROSITE" id="PS52015">
    <property type="entry name" value="TONB_CTD"/>
    <property type="match status" value="1"/>
</dbReference>
<accession>A0A1G5QG21</accession>
<feature type="compositionally biased region" description="Polar residues" evidence="5">
    <location>
        <begin position="203"/>
        <end position="216"/>
    </location>
</feature>
<dbReference type="EMBL" id="FMWG01000004">
    <property type="protein sequence ID" value="SCZ60835.1"/>
    <property type="molecule type" value="Genomic_DNA"/>
</dbReference>
<evidence type="ECO:0000313" key="8">
    <source>
        <dbReference type="EMBL" id="SCZ60835.1"/>
    </source>
</evidence>
<evidence type="ECO:0000259" key="7">
    <source>
        <dbReference type="PROSITE" id="PS52015"/>
    </source>
</evidence>
<keyword evidence="2" id="KW-0812">Transmembrane</keyword>
<organism evidence="8 9">
    <name type="scientific">Epibacterium ulvae</name>
    <dbReference type="NCBI Taxonomy" id="1156985"/>
    <lineage>
        <taxon>Bacteria</taxon>
        <taxon>Pseudomonadati</taxon>
        <taxon>Pseudomonadota</taxon>
        <taxon>Alphaproteobacteria</taxon>
        <taxon>Rhodobacterales</taxon>
        <taxon>Roseobacteraceae</taxon>
        <taxon>Epibacterium</taxon>
    </lineage>
</organism>
<reference evidence="8 9" key="1">
    <citation type="submission" date="2016-10" db="EMBL/GenBank/DDBJ databases">
        <authorList>
            <person name="de Groot N.N."/>
        </authorList>
    </citation>
    <scope>NUCLEOTIDE SEQUENCE [LARGE SCALE GENOMIC DNA]</scope>
    <source>
        <strain evidence="8 9">U95</strain>
    </source>
</reference>
<proteinExistence type="predicted"/>
<evidence type="ECO:0000313" key="9">
    <source>
        <dbReference type="Proteomes" id="UP000198767"/>
    </source>
</evidence>
<dbReference type="GO" id="GO:0016020">
    <property type="term" value="C:membrane"/>
    <property type="evidence" value="ECO:0007669"/>
    <property type="project" value="UniProtKB-SubCell"/>
</dbReference>
<dbReference type="RefSeq" id="WP_090217886.1">
    <property type="nucleotide sequence ID" value="NZ_FMWG01000004.1"/>
</dbReference>
<dbReference type="OrthoDB" id="7930032at2"/>
<dbReference type="Pfam" id="PF13103">
    <property type="entry name" value="TonB_2"/>
    <property type="match status" value="1"/>
</dbReference>
<dbReference type="InterPro" id="IPR006260">
    <property type="entry name" value="TonB/TolA_C"/>
</dbReference>
<gene>
    <name evidence="8" type="ORF">SAMN04488118_104161</name>
</gene>
<name>A0A1G5QG21_9RHOB</name>
<dbReference type="InterPro" id="IPR037682">
    <property type="entry name" value="TonB_C"/>
</dbReference>